<dbReference type="PANTHER" id="PTHR34478:SF1">
    <property type="entry name" value="PROTEIN LEMA"/>
    <property type="match status" value="1"/>
</dbReference>
<protein>
    <recommendedName>
        <fullName evidence="9">LemA family protein</fullName>
    </recommendedName>
</protein>
<evidence type="ECO:0008006" key="9">
    <source>
        <dbReference type="Google" id="ProtNLM"/>
    </source>
</evidence>
<proteinExistence type="inferred from homology"/>
<comment type="subcellular location">
    <subcellularLocation>
        <location evidence="1">Membrane</location>
        <topology evidence="1">Single-pass membrane protein</topology>
    </subcellularLocation>
</comment>
<dbReference type="OrthoDB" id="9804152at2"/>
<organism evidence="7 8">
    <name type="scientific">Jonquetella anthropi DSM 22815</name>
    <dbReference type="NCBI Taxonomy" id="885272"/>
    <lineage>
        <taxon>Bacteria</taxon>
        <taxon>Thermotogati</taxon>
        <taxon>Synergistota</taxon>
        <taxon>Synergistia</taxon>
        <taxon>Synergistales</taxon>
        <taxon>Dethiosulfovibrionaceae</taxon>
        <taxon>Jonquetella</taxon>
    </lineage>
</organism>
<keyword evidence="3 6" id="KW-0812">Transmembrane</keyword>
<evidence type="ECO:0000256" key="3">
    <source>
        <dbReference type="ARBA" id="ARBA00022692"/>
    </source>
</evidence>
<dbReference type="Gene3D" id="1.20.1440.20">
    <property type="entry name" value="LemA-like domain"/>
    <property type="match status" value="1"/>
</dbReference>
<dbReference type="Proteomes" id="UP000003806">
    <property type="component" value="Chromosome"/>
</dbReference>
<dbReference type="GO" id="GO:0016020">
    <property type="term" value="C:membrane"/>
    <property type="evidence" value="ECO:0007669"/>
    <property type="project" value="UniProtKB-SubCell"/>
</dbReference>
<evidence type="ECO:0000313" key="7">
    <source>
        <dbReference type="EMBL" id="EHM12935.1"/>
    </source>
</evidence>
<evidence type="ECO:0000256" key="5">
    <source>
        <dbReference type="ARBA" id="ARBA00023136"/>
    </source>
</evidence>
<comment type="similarity">
    <text evidence="2">Belongs to the LemA family.</text>
</comment>
<dbReference type="SUPFAM" id="SSF140478">
    <property type="entry name" value="LemA-like"/>
    <property type="match status" value="1"/>
</dbReference>
<dbReference type="InterPro" id="IPR023353">
    <property type="entry name" value="LemA-like_dom_sf"/>
</dbReference>
<gene>
    <name evidence="7" type="ORF">JonanDRAFT_0531</name>
</gene>
<dbReference type="HOGENOM" id="CLU_056714_0_1_0"/>
<feature type="transmembrane region" description="Helical" evidence="6">
    <location>
        <begin position="6"/>
        <end position="26"/>
    </location>
</feature>
<sequence length="180" mass="19980">MVALWVILGIVVLVILWVILLFNGLVRKRNVADEAWSGISVQLKRRHDLIPNLVATAKGLSEHEKTLMESVTAARAAKTVAEVNKAEAGLSAALRGFVATVEAYPQIKADQGFMNVMSSLSELENDIQMSRRYYNGAARDFNTSIQVFPANLFAGMLGFSKYDFFELENPEEAKNPQVQF</sequence>
<dbReference type="RefSeq" id="WP_008522691.1">
    <property type="nucleotide sequence ID" value="NZ_CM001376.1"/>
</dbReference>
<evidence type="ECO:0000256" key="6">
    <source>
        <dbReference type="SAM" id="Phobius"/>
    </source>
</evidence>
<keyword evidence="8" id="KW-1185">Reference proteome</keyword>
<dbReference type="STRING" id="885272.JonanDRAFT_0531"/>
<dbReference type="AlphaFoldDB" id="H0UJS6"/>
<dbReference type="EMBL" id="CM001376">
    <property type="protein sequence ID" value="EHM12935.1"/>
    <property type="molecule type" value="Genomic_DNA"/>
</dbReference>
<keyword evidence="5 6" id="KW-0472">Membrane</keyword>
<evidence type="ECO:0000256" key="4">
    <source>
        <dbReference type="ARBA" id="ARBA00022989"/>
    </source>
</evidence>
<evidence type="ECO:0000256" key="1">
    <source>
        <dbReference type="ARBA" id="ARBA00004167"/>
    </source>
</evidence>
<evidence type="ECO:0000313" key="8">
    <source>
        <dbReference type="Proteomes" id="UP000003806"/>
    </source>
</evidence>
<keyword evidence="4 6" id="KW-1133">Transmembrane helix</keyword>
<dbReference type="eggNOG" id="COG1704">
    <property type="taxonomic scope" value="Bacteria"/>
</dbReference>
<accession>H0UJS6</accession>
<reference evidence="7 8" key="1">
    <citation type="submission" date="2011-11" db="EMBL/GenBank/DDBJ databases">
        <title>The Noncontiguous Finished genome of Jonquetella anthropi DSM 22815.</title>
        <authorList>
            <consortium name="US DOE Joint Genome Institute (JGI-PGF)"/>
            <person name="Lucas S."/>
            <person name="Copeland A."/>
            <person name="Lapidus A."/>
            <person name="Glavina del Rio T."/>
            <person name="Dalin E."/>
            <person name="Tice H."/>
            <person name="Bruce D."/>
            <person name="Goodwin L."/>
            <person name="Pitluck S."/>
            <person name="Peters L."/>
            <person name="Mikhailova N."/>
            <person name="Held B."/>
            <person name="Kyrpides N."/>
            <person name="Mavromatis K."/>
            <person name="Ivanova N."/>
            <person name="Markowitz V."/>
            <person name="Cheng J.-F."/>
            <person name="Hugenholtz P."/>
            <person name="Woyke T."/>
            <person name="Wu D."/>
            <person name="Gronow S."/>
            <person name="Wellnitz S."/>
            <person name="Brambilla E."/>
            <person name="Klenk H.-P."/>
            <person name="Eisen J.A."/>
        </authorList>
    </citation>
    <scope>NUCLEOTIDE SEQUENCE [LARGE SCALE GENOMIC DNA]</scope>
    <source>
        <strain evidence="7 8">DSM 22815</strain>
    </source>
</reference>
<name>H0UJS6_9BACT</name>
<dbReference type="InterPro" id="IPR007156">
    <property type="entry name" value="MamQ_LemA"/>
</dbReference>
<evidence type="ECO:0000256" key="2">
    <source>
        <dbReference type="ARBA" id="ARBA00008854"/>
    </source>
</evidence>
<dbReference type="PANTHER" id="PTHR34478">
    <property type="entry name" value="PROTEIN LEMA"/>
    <property type="match status" value="1"/>
</dbReference>
<dbReference type="Pfam" id="PF04011">
    <property type="entry name" value="LemA"/>
    <property type="match status" value="1"/>
</dbReference>